<dbReference type="Proteomes" id="UP001163603">
    <property type="component" value="Chromosome 14"/>
</dbReference>
<dbReference type="EMBL" id="CM047749">
    <property type="protein sequence ID" value="KAJ0009854.1"/>
    <property type="molecule type" value="Genomic_DNA"/>
</dbReference>
<accession>A0ACC0X5X9</accession>
<organism evidence="1 2">
    <name type="scientific">Pistacia integerrima</name>
    <dbReference type="NCBI Taxonomy" id="434235"/>
    <lineage>
        <taxon>Eukaryota</taxon>
        <taxon>Viridiplantae</taxon>
        <taxon>Streptophyta</taxon>
        <taxon>Embryophyta</taxon>
        <taxon>Tracheophyta</taxon>
        <taxon>Spermatophyta</taxon>
        <taxon>Magnoliopsida</taxon>
        <taxon>eudicotyledons</taxon>
        <taxon>Gunneridae</taxon>
        <taxon>Pentapetalae</taxon>
        <taxon>rosids</taxon>
        <taxon>malvids</taxon>
        <taxon>Sapindales</taxon>
        <taxon>Anacardiaceae</taxon>
        <taxon>Pistacia</taxon>
    </lineage>
</organism>
<comment type="caution">
    <text evidence="1">The sequence shown here is derived from an EMBL/GenBank/DDBJ whole genome shotgun (WGS) entry which is preliminary data.</text>
</comment>
<evidence type="ECO:0000313" key="2">
    <source>
        <dbReference type="Proteomes" id="UP001163603"/>
    </source>
</evidence>
<keyword evidence="2" id="KW-1185">Reference proteome</keyword>
<sequence length="107" mass="12210">MELFPIQSPSLKESWSVFRSRALFKIAYNTRLRLRIQSRAGLLELTPNRVVSELGMAEDSVSRLETEVGHLSSTQERAHQEMQELFAAMNAKFDVLVSQRLSEQGDN</sequence>
<protein>
    <submittedName>
        <fullName evidence="1">Uncharacterized protein</fullName>
    </submittedName>
</protein>
<name>A0ACC0X5X9_9ROSI</name>
<proteinExistence type="predicted"/>
<reference evidence="2" key="1">
    <citation type="journal article" date="2023" name="G3 (Bethesda)">
        <title>Genome assembly and association tests identify interacting loci associated with vigor, precocity, and sex in interspecific pistachio rootstocks.</title>
        <authorList>
            <person name="Palmer W."/>
            <person name="Jacygrad E."/>
            <person name="Sagayaradj S."/>
            <person name="Cavanaugh K."/>
            <person name="Han R."/>
            <person name="Bertier L."/>
            <person name="Beede B."/>
            <person name="Kafkas S."/>
            <person name="Golino D."/>
            <person name="Preece J."/>
            <person name="Michelmore R."/>
        </authorList>
    </citation>
    <scope>NUCLEOTIDE SEQUENCE [LARGE SCALE GENOMIC DNA]</scope>
</reference>
<evidence type="ECO:0000313" key="1">
    <source>
        <dbReference type="EMBL" id="KAJ0009854.1"/>
    </source>
</evidence>
<gene>
    <name evidence="1" type="ORF">Pint_32863</name>
</gene>